<dbReference type="Pfam" id="PF00195">
    <property type="entry name" value="Chal_sti_synt_N"/>
    <property type="match status" value="1"/>
</dbReference>
<keyword evidence="2" id="KW-0808">Transferase</keyword>
<evidence type="ECO:0000313" key="7">
    <source>
        <dbReference type="EMBL" id="GIM45429.1"/>
    </source>
</evidence>
<dbReference type="AlphaFoldDB" id="A0AAV4LCK9"/>
<gene>
    <name evidence="7" type="primary">bcsA_1</name>
    <name evidence="7" type="ORF">DNHGIG_09780</name>
</gene>
<evidence type="ECO:0000259" key="6">
    <source>
        <dbReference type="Pfam" id="PF02797"/>
    </source>
</evidence>
<evidence type="ECO:0000256" key="2">
    <source>
        <dbReference type="ARBA" id="ARBA00022679"/>
    </source>
</evidence>
<dbReference type="InterPro" id="IPR011141">
    <property type="entry name" value="Polyketide_synthase_type-III"/>
</dbReference>
<name>A0AAV4LCK9_9BACL</name>
<dbReference type="Proteomes" id="UP001057291">
    <property type="component" value="Unassembled WGS sequence"/>
</dbReference>
<evidence type="ECO:0000259" key="5">
    <source>
        <dbReference type="Pfam" id="PF00195"/>
    </source>
</evidence>
<dbReference type="Gene3D" id="3.40.47.10">
    <property type="match status" value="2"/>
</dbReference>
<proteinExistence type="inferred from homology"/>
<reference evidence="7" key="1">
    <citation type="journal article" date="2023" name="Int. J. Syst. Evol. Microbiol.">
        <title>Collibacillus ludicampi gen. nov., sp. nov., a new soil bacterium of the family Alicyclobacillaceae.</title>
        <authorList>
            <person name="Jojima T."/>
            <person name="Ioku Y."/>
            <person name="Fukuta Y."/>
            <person name="Shirasaka N."/>
            <person name="Matsumura Y."/>
            <person name="Mori M."/>
        </authorList>
    </citation>
    <scope>NUCLEOTIDE SEQUENCE</scope>
    <source>
        <strain evidence="7">TP075</strain>
    </source>
</reference>
<dbReference type="Pfam" id="PF02797">
    <property type="entry name" value="Chal_sti_synt_C"/>
    <property type="match status" value="1"/>
</dbReference>
<dbReference type="InterPro" id="IPR012328">
    <property type="entry name" value="Chalcone/stilbene_synt_C"/>
</dbReference>
<keyword evidence="3" id="KW-0012">Acyltransferase</keyword>
<dbReference type="CDD" id="cd00831">
    <property type="entry name" value="CHS_like"/>
    <property type="match status" value="1"/>
</dbReference>
<evidence type="ECO:0000256" key="3">
    <source>
        <dbReference type="ARBA" id="ARBA00023315"/>
    </source>
</evidence>
<dbReference type="PANTHER" id="PTHR11877">
    <property type="entry name" value="HYDROXYMETHYLGLUTARYL-COA SYNTHASE"/>
    <property type="match status" value="1"/>
</dbReference>
<comment type="similarity">
    <text evidence="1">Belongs to the thiolase-like superfamily. Chalcone/stilbene synthases family.</text>
</comment>
<accession>A0AAV4LCK9</accession>
<dbReference type="PANTHER" id="PTHR11877:SF99">
    <property type="entry name" value="1,3,6,8-TETRAHYDROXYNAPHTHALENE SYNTHASE"/>
    <property type="match status" value="1"/>
</dbReference>
<dbReference type="InterPro" id="IPR001099">
    <property type="entry name" value="Chalcone/stilbene_synt_N"/>
</dbReference>
<keyword evidence="8" id="KW-1185">Reference proteome</keyword>
<dbReference type="PIRSF" id="PIRSF000451">
    <property type="entry name" value="PKS_III"/>
    <property type="match status" value="1"/>
</dbReference>
<evidence type="ECO:0000256" key="4">
    <source>
        <dbReference type="PIRSR" id="PIRSR000451-1"/>
    </source>
</evidence>
<protein>
    <submittedName>
        <fullName evidence="7">Chalcone synthase</fullName>
    </submittedName>
</protein>
<organism evidence="7 8">
    <name type="scientific">Collibacillus ludicampi</name>
    <dbReference type="NCBI Taxonomy" id="2771369"/>
    <lineage>
        <taxon>Bacteria</taxon>
        <taxon>Bacillati</taxon>
        <taxon>Bacillota</taxon>
        <taxon>Bacilli</taxon>
        <taxon>Bacillales</taxon>
        <taxon>Alicyclobacillaceae</taxon>
        <taxon>Collibacillus</taxon>
    </lineage>
</organism>
<dbReference type="GO" id="GO:0016747">
    <property type="term" value="F:acyltransferase activity, transferring groups other than amino-acyl groups"/>
    <property type="evidence" value="ECO:0007669"/>
    <property type="project" value="InterPro"/>
</dbReference>
<comment type="caution">
    <text evidence="7">The sequence shown here is derived from an EMBL/GenBank/DDBJ whole genome shotgun (WGS) entry which is preliminary data.</text>
</comment>
<dbReference type="InterPro" id="IPR016039">
    <property type="entry name" value="Thiolase-like"/>
</dbReference>
<sequence length="351" mass="39338">MPYIVSTGIAKAPYEYQQKDILPIVREMFSDRFPDIDRLLRVFENTQIDTRRFCMPIEHFAETHDFKRKNQLYIDNAVKLGMDALKNCLDQVQLSLNEVHHLFFISTTGLATPSIDARILNELDAHPHMKRTPIWGLGCAGGAAGLSRAYDYVQAHPDELAIVVAVELCGLTFQRDDKTKSNLVATSLFADGAAAVLVSGDRASLKGKLKIKGTMSTLLKDSYDVMGWDFSSSGFHVIFSRDIPTLVKRELPKTIREFTNFYRLNEEIDHYVIHPGGKKVLEAYQKSLSIPVEKLRLAEQILRENGNMSSCTVLFVLDRFLKNEPIQKGEATLISALGPGFSSELILAEGV</sequence>
<dbReference type="EMBL" id="BOQE01000001">
    <property type="protein sequence ID" value="GIM45429.1"/>
    <property type="molecule type" value="Genomic_DNA"/>
</dbReference>
<evidence type="ECO:0000313" key="8">
    <source>
        <dbReference type="Proteomes" id="UP001057291"/>
    </source>
</evidence>
<feature type="domain" description="Chalcone/stilbene synthase C-terminal" evidence="6">
    <location>
        <begin position="213"/>
        <end position="349"/>
    </location>
</feature>
<feature type="domain" description="Chalcone/stilbene synthase N-terminal" evidence="5">
    <location>
        <begin position="66"/>
        <end position="201"/>
    </location>
</feature>
<feature type="active site" description="Acyl-thioester intermediate" evidence="4">
    <location>
        <position position="139"/>
    </location>
</feature>
<dbReference type="SUPFAM" id="SSF53901">
    <property type="entry name" value="Thiolase-like"/>
    <property type="match status" value="2"/>
</dbReference>
<dbReference type="GO" id="GO:0030639">
    <property type="term" value="P:polyketide biosynthetic process"/>
    <property type="evidence" value="ECO:0007669"/>
    <property type="project" value="TreeGrafter"/>
</dbReference>
<evidence type="ECO:0000256" key="1">
    <source>
        <dbReference type="ARBA" id="ARBA00005531"/>
    </source>
</evidence>